<proteinExistence type="predicted"/>
<dbReference type="InterPro" id="IPR016181">
    <property type="entry name" value="Acyl_CoA_acyltransferase"/>
</dbReference>
<keyword evidence="3" id="KW-1185">Reference proteome</keyword>
<dbReference type="PANTHER" id="PTHR20958:SF6">
    <property type="entry name" value="GLYCINE N-ACYLTRANSFERASE-LIKE PROTEIN"/>
    <property type="match status" value="1"/>
</dbReference>
<organism evidence="2 3">
    <name type="scientific">Sarocladium strictum</name>
    <name type="common">Black bundle disease fungus</name>
    <name type="synonym">Acremonium strictum</name>
    <dbReference type="NCBI Taxonomy" id="5046"/>
    <lineage>
        <taxon>Eukaryota</taxon>
        <taxon>Fungi</taxon>
        <taxon>Dikarya</taxon>
        <taxon>Ascomycota</taxon>
        <taxon>Pezizomycotina</taxon>
        <taxon>Sordariomycetes</taxon>
        <taxon>Hypocreomycetidae</taxon>
        <taxon>Hypocreales</taxon>
        <taxon>Sarocladiaceae</taxon>
        <taxon>Sarocladium</taxon>
    </lineage>
</organism>
<comment type="caution">
    <text evidence="2">The sequence shown here is derived from an EMBL/GenBank/DDBJ whole genome shotgun (WGS) entry which is preliminary data.</text>
</comment>
<dbReference type="AlphaFoldDB" id="A0AA39GGT0"/>
<protein>
    <recommendedName>
        <fullName evidence="1">GCN5-related N-acetyltransferase Rv2170-like domain-containing protein</fullName>
    </recommendedName>
</protein>
<dbReference type="InterPro" id="IPR053225">
    <property type="entry name" value="Acyl-CoA_N-acyltransferase"/>
</dbReference>
<evidence type="ECO:0000313" key="3">
    <source>
        <dbReference type="Proteomes" id="UP001175261"/>
    </source>
</evidence>
<accession>A0AA39GGT0</accession>
<dbReference type="PANTHER" id="PTHR20958">
    <property type="entry name" value="GLYCINE N-ACYLTRANSFERASE-LIKE PROTEIN"/>
    <property type="match status" value="1"/>
</dbReference>
<dbReference type="GO" id="GO:0016747">
    <property type="term" value="F:acyltransferase activity, transferring groups other than amino-acyl groups"/>
    <property type="evidence" value="ECO:0007669"/>
    <property type="project" value="InterPro"/>
</dbReference>
<dbReference type="Proteomes" id="UP001175261">
    <property type="component" value="Unassembled WGS sequence"/>
</dbReference>
<dbReference type="InterPro" id="IPR013653">
    <property type="entry name" value="GCN5-like_dom"/>
</dbReference>
<dbReference type="Pfam" id="PF08445">
    <property type="entry name" value="FR47"/>
    <property type="match status" value="1"/>
</dbReference>
<feature type="domain" description="GCN5-related N-acetyltransferase Rv2170-like" evidence="1">
    <location>
        <begin position="224"/>
        <end position="300"/>
    </location>
</feature>
<sequence>MIHQTTVHSKLPVPSTVIQRLERHLPFSLPVLRRLQSASSQAQDGKYYRVIVSAYCRHPKSEEDMNMDPLDVPFTMAFVELGARPDTQLWVYSTFEDVPDAQVSETVDMYRSQMRSVVAELKALREEYRGENAFGQSVLMGSAHSPRVMGLLRGYNRLKEETAGTYDKWLFRLENLPVQTGLPDDLTWNNATEEDCQVAMSHATVPLPLETLATAPNLFIKTAHGEPVCWGFLARDGSLIYLHCKESHRQKGLAKSLVSKLFRENIPHYGNDGWASADVHPENTASRALCSSLGGKPHWQSSCLKCLGQTGEVGLRVRGLSLANGQRLLIRALNREWQMRILAWSTCVQKPCSSFACLNLVYDGLSVKQIGPCSSAWLSSLRMNAAVTIAQSDLTAPKIKGQL</sequence>
<dbReference type="SUPFAM" id="SSF55729">
    <property type="entry name" value="Acyl-CoA N-acyltransferases (Nat)"/>
    <property type="match status" value="1"/>
</dbReference>
<reference evidence="2" key="1">
    <citation type="submission" date="2022-10" db="EMBL/GenBank/DDBJ databases">
        <title>Determination and structural analysis of whole genome sequence of Sarocladium strictum F4-1.</title>
        <authorList>
            <person name="Hu L."/>
            <person name="Jiang Y."/>
        </authorList>
    </citation>
    <scope>NUCLEOTIDE SEQUENCE</scope>
    <source>
        <strain evidence="2">F4-1</strain>
    </source>
</reference>
<evidence type="ECO:0000313" key="2">
    <source>
        <dbReference type="EMBL" id="KAK0386756.1"/>
    </source>
</evidence>
<evidence type="ECO:0000259" key="1">
    <source>
        <dbReference type="Pfam" id="PF08445"/>
    </source>
</evidence>
<name>A0AA39GGT0_SARSR</name>
<dbReference type="EMBL" id="JAPDFR010000005">
    <property type="protein sequence ID" value="KAK0386756.1"/>
    <property type="molecule type" value="Genomic_DNA"/>
</dbReference>
<gene>
    <name evidence="2" type="ORF">NLU13_6592</name>
</gene>
<dbReference type="Gene3D" id="3.40.630.30">
    <property type="match status" value="1"/>
</dbReference>